<evidence type="ECO:0000313" key="3">
    <source>
        <dbReference type="EMBL" id="ORX39916.1"/>
    </source>
</evidence>
<evidence type="ECO:0000256" key="1">
    <source>
        <dbReference type="ARBA" id="ARBA00008383"/>
    </source>
</evidence>
<comment type="caution">
    <text evidence="3">The sequence shown here is derived from an EMBL/GenBank/DDBJ whole genome shotgun (WGS) entry which is preliminary data.</text>
</comment>
<dbReference type="GO" id="GO:0047369">
    <property type="term" value="F:succinate-hydroxymethylglutarate CoA-transferase activity"/>
    <property type="evidence" value="ECO:0007669"/>
    <property type="project" value="TreeGrafter"/>
</dbReference>
<dbReference type="EMBL" id="NBSH01000002">
    <property type="protein sequence ID" value="ORX39916.1"/>
    <property type="molecule type" value="Genomic_DNA"/>
</dbReference>
<dbReference type="PANTHER" id="PTHR48207:SF3">
    <property type="entry name" value="SUCCINATE--HYDROXYMETHYLGLUTARATE COA-TRANSFERASE"/>
    <property type="match status" value="1"/>
</dbReference>
<dbReference type="InterPro" id="IPR003673">
    <property type="entry name" value="CoA-Trfase_fam_III"/>
</dbReference>
<dbReference type="Proteomes" id="UP000193218">
    <property type="component" value="Unassembled WGS sequence"/>
</dbReference>
<protein>
    <submittedName>
        <fullName evidence="3">Putative acyl CoA transferase</fullName>
    </submittedName>
</protein>
<dbReference type="PANTHER" id="PTHR48207">
    <property type="entry name" value="SUCCINATE--HYDROXYMETHYLGLUTARATE COA-TRANSFERASE"/>
    <property type="match status" value="1"/>
</dbReference>
<dbReference type="Gene3D" id="3.30.1540.10">
    <property type="entry name" value="formyl-coa transferase, domain 3"/>
    <property type="match status" value="1"/>
</dbReference>
<reference evidence="3 4" key="1">
    <citation type="submission" date="2017-03" db="EMBL/GenBank/DDBJ databases">
        <title>Widespread Adenine N6-methylation of Active Genes in Fungi.</title>
        <authorList>
            <consortium name="DOE Joint Genome Institute"/>
            <person name="Mondo S.J."/>
            <person name="Dannebaum R.O."/>
            <person name="Kuo R.C."/>
            <person name="Louie K.B."/>
            <person name="Bewick A.J."/>
            <person name="Labutti K."/>
            <person name="Haridas S."/>
            <person name="Kuo A."/>
            <person name="Salamov A."/>
            <person name="Ahrendt S.R."/>
            <person name="Lau R."/>
            <person name="Bowen B.P."/>
            <person name="Lipzen A."/>
            <person name="Sullivan W."/>
            <person name="Andreopoulos W.B."/>
            <person name="Clum A."/>
            <person name="Lindquist E."/>
            <person name="Daum C."/>
            <person name="Northen T.R."/>
            <person name="Ramamoorthy G."/>
            <person name="Schmitz R.J."/>
            <person name="Gryganskyi A."/>
            <person name="Culley D."/>
            <person name="Magnuson J."/>
            <person name="James T.Y."/>
            <person name="O'Malley M.A."/>
            <person name="Stajich J.E."/>
            <person name="Spatafora J.W."/>
            <person name="Visel A."/>
            <person name="Grigoriev I.V."/>
        </authorList>
    </citation>
    <scope>NUCLEOTIDE SEQUENCE [LARGE SCALE GENOMIC DNA]</scope>
    <source>
        <strain evidence="3 4">NRRL Y-17943</strain>
    </source>
</reference>
<dbReference type="InterPro" id="IPR044855">
    <property type="entry name" value="CoA-Trfase_III_dom3_sf"/>
</dbReference>
<evidence type="ECO:0000256" key="2">
    <source>
        <dbReference type="ARBA" id="ARBA00022679"/>
    </source>
</evidence>
<name>A0A1Y1UR52_9TREE</name>
<dbReference type="RefSeq" id="XP_021873701.1">
    <property type="nucleotide sequence ID" value="XM_022014731.1"/>
</dbReference>
<dbReference type="OrthoDB" id="5863171at2759"/>
<organism evidence="3 4">
    <name type="scientific">Kockovaella imperatae</name>
    <dbReference type="NCBI Taxonomy" id="4999"/>
    <lineage>
        <taxon>Eukaryota</taxon>
        <taxon>Fungi</taxon>
        <taxon>Dikarya</taxon>
        <taxon>Basidiomycota</taxon>
        <taxon>Agaricomycotina</taxon>
        <taxon>Tremellomycetes</taxon>
        <taxon>Tremellales</taxon>
        <taxon>Cuniculitremaceae</taxon>
        <taxon>Kockovaella</taxon>
    </lineage>
</organism>
<keyword evidence="2 3" id="KW-0808">Transferase</keyword>
<sequence length="426" mass="46285">MQRLNLARQCRSLTRSTTTVADRPLSGIKVVDFTRVLAGPVTTMMLADLGADVIKVENPLSGDDTRSWLPPAAPLLDDAPRPDLPPESAYFLQANRNKRSLTLNVKHAEGRRIAHKLVKEADVFVENYVPGKLDSLGLGYGTLSGLNPKLIYCSITGYGSTGPYAQSPGYDVVIEAEAGLMHITGEQGGSPVKVGVAVTDLLTGHFAQSGILAALLRRARTGRGSLVECSLFESQIASLANIASNYLIDGREATRWGTSHPSIVPYQVFPTKDTYIMLAGGNDKQFSTLCAVLDRKIWVEDPMFKTNANRVKNRDDMVRLITDALSSKTTQEWCDDLTGKGIPFAPINNIAQTFAHPQAIARKIVEEINHPRAGPIKLCSAPTSFDGGKLEAYRPPPWLGQHTDDILGELGYSSSNITELRMEGVI</sequence>
<comment type="similarity">
    <text evidence="1">Belongs to the CoA-transferase III family.</text>
</comment>
<dbReference type="InterPro" id="IPR050483">
    <property type="entry name" value="CoA-transferase_III_domain"/>
</dbReference>
<dbReference type="Gene3D" id="3.40.50.10540">
    <property type="entry name" value="Crotonobetainyl-coa:carnitine coa-transferase, domain 1"/>
    <property type="match status" value="1"/>
</dbReference>
<proteinExistence type="inferred from homology"/>
<dbReference type="Pfam" id="PF02515">
    <property type="entry name" value="CoA_transf_3"/>
    <property type="match status" value="1"/>
</dbReference>
<accession>A0A1Y1UR52</accession>
<dbReference type="STRING" id="4999.A0A1Y1UR52"/>
<dbReference type="SUPFAM" id="SSF89796">
    <property type="entry name" value="CoA-transferase family III (CaiB/BaiF)"/>
    <property type="match status" value="1"/>
</dbReference>
<keyword evidence="4" id="KW-1185">Reference proteome</keyword>
<gene>
    <name evidence="3" type="ORF">BD324DRAFT_615513</name>
</gene>
<dbReference type="AlphaFoldDB" id="A0A1Y1UR52"/>
<dbReference type="InParanoid" id="A0A1Y1UR52"/>
<dbReference type="InterPro" id="IPR023606">
    <property type="entry name" value="CoA-Trfase_III_dom_1_sf"/>
</dbReference>
<dbReference type="GO" id="GO:0005739">
    <property type="term" value="C:mitochondrion"/>
    <property type="evidence" value="ECO:0007669"/>
    <property type="project" value="TreeGrafter"/>
</dbReference>
<dbReference type="GeneID" id="33556539"/>
<evidence type="ECO:0000313" key="4">
    <source>
        <dbReference type="Proteomes" id="UP000193218"/>
    </source>
</evidence>